<dbReference type="InterPro" id="IPR036047">
    <property type="entry name" value="F-box-like_dom_sf"/>
</dbReference>
<dbReference type="AlphaFoldDB" id="A0A9W8N5F4"/>
<dbReference type="InterPro" id="IPR001810">
    <property type="entry name" value="F-box_dom"/>
</dbReference>
<reference evidence="2" key="1">
    <citation type="submission" date="2022-07" db="EMBL/GenBank/DDBJ databases">
        <title>Genome Sequence of Xylaria arbuscula.</title>
        <authorList>
            <person name="Buettner E."/>
        </authorList>
    </citation>
    <scope>NUCLEOTIDE SEQUENCE</scope>
    <source>
        <strain evidence="2">VT107</strain>
    </source>
</reference>
<dbReference type="SUPFAM" id="SSF81383">
    <property type="entry name" value="F-box domain"/>
    <property type="match status" value="1"/>
</dbReference>
<keyword evidence="3" id="KW-1185">Reference proteome</keyword>
<dbReference type="EMBL" id="JANPWZ010002711">
    <property type="protein sequence ID" value="KAJ3556652.1"/>
    <property type="molecule type" value="Genomic_DNA"/>
</dbReference>
<dbReference type="PROSITE" id="PS50181">
    <property type="entry name" value="FBOX"/>
    <property type="match status" value="1"/>
</dbReference>
<sequence length="532" mass="59935">MEPRVSAKGPALLQLPVELILQIWEYMSVADVLAFRQVCRHIETMLFDPFCKEFFTERRFSITFKSLKALIEITKCTRLQNRLASLTIGLDRLHTAHALPRFSGDWDSFNHTIPDESFKVARVDPYKLEALAREQDFLISSGKFQAMLCEALSNLPPRLEEFVLRDHNVLRKNQRAGMKSVLASYGWSYILGETGVDFTGTESHLDAYDDRFVDMVFSATLLALAQSNIQIDVLRGDIVHDKVGFSSTAFTVPRFIDPDIHHVLSNLRSLDLAVSFVQVPLGSYSDRSNSFFKWQTHQVFSLLEKTPNLVSLRIQSKEQGFFVDGIINWLATLLDPAQPLRNQAPSLSPIPHGPKFLMIPQFNHRFECLKELQLGCMKAPARIVTKILQCLATSLRRLNLSKIALCVTSDDDELDNNPSRPNAWSSVFSYMHGSLNLEQLSLSSLEHHTPSCHRRNGHPVAFIPSNFGIQSGPTNGLLYVWSHQGSANSIKDFLEELNAKTIILCRDCKKRNIGYSDAAINATTLVSWSAGP</sequence>
<dbReference type="VEuPathDB" id="FungiDB:F4678DRAFT_101492"/>
<evidence type="ECO:0000313" key="2">
    <source>
        <dbReference type="EMBL" id="KAJ3556652.1"/>
    </source>
</evidence>
<dbReference type="CDD" id="cd09917">
    <property type="entry name" value="F-box_SF"/>
    <property type="match status" value="1"/>
</dbReference>
<accession>A0A9W8N5F4</accession>
<proteinExistence type="predicted"/>
<dbReference type="Pfam" id="PF12937">
    <property type="entry name" value="F-box-like"/>
    <property type="match status" value="1"/>
</dbReference>
<evidence type="ECO:0000259" key="1">
    <source>
        <dbReference type="PROSITE" id="PS50181"/>
    </source>
</evidence>
<name>A0A9W8N5F4_9PEZI</name>
<dbReference type="Proteomes" id="UP001148614">
    <property type="component" value="Unassembled WGS sequence"/>
</dbReference>
<organism evidence="2 3">
    <name type="scientific">Xylaria arbuscula</name>
    <dbReference type="NCBI Taxonomy" id="114810"/>
    <lineage>
        <taxon>Eukaryota</taxon>
        <taxon>Fungi</taxon>
        <taxon>Dikarya</taxon>
        <taxon>Ascomycota</taxon>
        <taxon>Pezizomycotina</taxon>
        <taxon>Sordariomycetes</taxon>
        <taxon>Xylariomycetidae</taxon>
        <taxon>Xylariales</taxon>
        <taxon>Xylariaceae</taxon>
        <taxon>Xylaria</taxon>
    </lineage>
</organism>
<protein>
    <recommendedName>
        <fullName evidence="1">F-box domain-containing protein</fullName>
    </recommendedName>
</protein>
<gene>
    <name evidence="2" type="ORF">NPX13_g10089</name>
</gene>
<feature type="domain" description="F-box" evidence="1">
    <location>
        <begin position="9"/>
        <end position="58"/>
    </location>
</feature>
<evidence type="ECO:0000313" key="3">
    <source>
        <dbReference type="Proteomes" id="UP001148614"/>
    </source>
</evidence>
<comment type="caution">
    <text evidence="2">The sequence shown here is derived from an EMBL/GenBank/DDBJ whole genome shotgun (WGS) entry which is preliminary data.</text>
</comment>